<dbReference type="AlphaFoldDB" id="A0A0F9I8M3"/>
<protein>
    <submittedName>
        <fullName evidence="1">Uncharacterized protein</fullName>
    </submittedName>
</protein>
<evidence type="ECO:0000313" key="1">
    <source>
        <dbReference type="EMBL" id="KKM23966.1"/>
    </source>
</evidence>
<dbReference type="EMBL" id="LAZR01013018">
    <property type="protein sequence ID" value="KKM23966.1"/>
    <property type="molecule type" value="Genomic_DNA"/>
</dbReference>
<accession>A0A0F9I8M3</accession>
<sequence>MRIKHYLICLYNACGGFCFKPFYEDRSRLVNMYYGWIWRPEKITKRFVELYKKNLRDLHNYNL</sequence>
<comment type="caution">
    <text evidence="1">The sequence shown here is derived from an EMBL/GenBank/DDBJ whole genome shotgun (WGS) entry which is preliminary data.</text>
</comment>
<reference evidence="1" key="1">
    <citation type="journal article" date="2015" name="Nature">
        <title>Complex archaea that bridge the gap between prokaryotes and eukaryotes.</title>
        <authorList>
            <person name="Spang A."/>
            <person name="Saw J.H."/>
            <person name="Jorgensen S.L."/>
            <person name="Zaremba-Niedzwiedzka K."/>
            <person name="Martijn J."/>
            <person name="Lind A.E."/>
            <person name="van Eijk R."/>
            <person name="Schleper C."/>
            <person name="Guy L."/>
            <person name="Ettema T.J."/>
        </authorList>
    </citation>
    <scope>NUCLEOTIDE SEQUENCE</scope>
</reference>
<name>A0A0F9I8M3_9ZZZZ</name>
<proteinExistence type="predicted"/>
<gene>
    <name evidence="1" type="ORF">LCGC14_1609830</name>
</gene>
<organism evidence="1">
    <name type="scientific">marine sediment metagenome</name>
    <dbReference type="NCBI Taxonomy" id="412755"/>
    <lineage>
        <taxon>unclassified sequences</taxon>
        <taxon>metagenomes</taxon>
        <taxon>ecological metagenomes</taxon>
    </lineage>
</organism>